<dbReference type="Pfam" id="PF01479">
    <property type="entry name" value="S4"/>
    <property type="match status" value="1"/>
</dbReference>
<keyword evidence="2 4" id="KW-0694">RNA-binding</keyword>
<dbReference type="AlphaFoldDB" id="A0A9D1E2G2"/>
<dbReference type="InterPro" id="IPR002942">
    <property type="entry name" value="S4_RNA-bd"/>
</dbReference>
<feature type="region of interest" description="Disordered" evidence="5">
    <location>
        <begin position="104"/>
        <end position="127"/>
    </location>
</feature>
<dbReference type="InterPro" id="IPR036986">
    <property type="entry name" value="S4_RNA-bd_sf"/>
</dbReference>
<reference evidence="7" key="1">
    <citation type="submission" date="2020-10" db="EMBL/GenBank/DDBJ databases">
        <authorList>
            <person name="Gilroy R."/>
        </authorList>
    </citation>
    <scope>NUCLEOTIDE SEQUENCE</scope>
    <source>
        <strain evidence="7">ChiHjej13B12-12457</strain>
    </source>
</reference>
<dbReference type="CDD" id="cd00165">
    <property type="entry name" value="S4"/>
    <property type="match status" value="1"/>
</dbReference>
<gene>
    <name evidence="7" type="ORF">IAC94_07505</name>
</gene>
<evidence type="ECO:0000313" key="7">
    <source>
        <dbReference type="EMBL" id="HIR63348.1"/>
    </source>
</evidence>
<keyword evidence="3" id="KW-0238">DNA-binding</keyword>
<evidence type="ECO:0000313" key="8">
    <source>
        <dbReference type="Proteomes" id="UP000886744"/>
    </source>
</evidence>
<reference evidence="7" key="2">
    <citation type="journal article" date="2021" name="PeerJ">
        <title>Extensive microbial diversity within the chicken gut microbiome revealed by metagenomics and culture.</title>
        <authorList>
            <person name="Gilroy R."/>
            <person name="Ravi A."/>
            <person name="Getino M."/>
            <person name="Pursley I."/>
            <person name="Horton D.L."/>
            <person name="Alikhan N.F."/>
            <person name="Baker D."/>
            <person name="Gharbi K."/>
            <person name="Hall N."/>
            <person name="Watson M."/>
            <person name="Adriaenssens E.M."/>
            <person name="Foster-Nyarko E."/>
            <person name="Jarju S."/>
            <person name="Secka A."/>
            <person name="Antonio M."/>
            <person name="Oren A."/>
            <person name="Chaudhuri R.R."/>
            <person name="La Ragione R."/>
            <person name="Hildebrand F."/>
            <person name="Pallen M.J."/>
        </authorList>
    </citation>
    <scope>NUCLEOTIDE SEQUENCE</scope>
    <source>
        <strain evidence="7">ChiHjej13B12-12457</strain>
    </source>
</reference>
<dbReference type="SMART" id="SM00363">
    <property type="entry name" value="S4"/>
    <property type="match status" value="1"/>
</dbReference>
<dbReference type="EMBL" id="DVHI01000094">
    <property type="protein sequence ID" value="HIR63348.1"/>
    <property type="molecule type" value="Genomic_DNA"/>
</dbReference>
<dbReference type="GO" id="GO:0043023">
    <property type="term" value="F:ribosomal large subunit binding"/>
    <property type="evidence" value="ECO:0007669"/>
    <property type="project" value="InterPro"/>
</dbReference>
<dbReference type="PROSITE" id="PS50889">
    <property type="entry name" value="S4"/>
    <property type="match status" value="1"/>
</dbReference>
<accession>A0A9D1E2G2</accession>
<dbReference type="PIRSF" id="PIRSF016821">
    <property type="entry name" value="HSP15"/>
    <property type="match status" value="1"/>
</dbReference>
<comment type="similarity">
    <text evidence="1">Belongs to the HSP15 family.</text>
</comment>
<evidence type="ECO:0000256" key="2">
    <source>
        <dbReference type="ARBA" id="ARBA00022884"/>
    </source>
</evidence>
<evidence type="ECO:0000256" key="3">
    <source>
        <dbReference type="ARBA" id="ARBA00023125"/>
    </source>
</evidence>
<evidence type="ECO:0000256" key="4">
    <source>
        <dbReference type="PROSITE-ProRule" id="PRU00182"/>
    </source>
</evidence>
<evidence type="ECO:0000256" key="5">
    <source>
        <dbReference type="SAM" id="MobiDB-lite"/>
    </source>
</evidence>
<sequence>MEQQVRIDKFLWSIRVYKTRTEAADACRSGKVSVNGAEAKASRDIKAGDTVSVRKGSVHFQYRVIVPIGNRVGAKLVPEFAEDITPQEELDKLNAPFETVYIRRDRGTGRPTKKERRDLDRLMDELL</sequence>
<protein>
    <submittedName>
        <fullName evidence="7">RNA-binding S4 domain-containing protein</fullName>
    </submittedName>
</protein>
<name>A0A9D1E2G2_9BACT</name>
<dbReference type="GO" id="GO:0003727">
    <property type="term" value="F:single-stranded RNA binding"/>
    <property type="evidence" value="ECO:0007669"/>
    <property type="project" value="InterPro"/>
</dbReference>
<organism evidence="7 8">
    <name type="scientific">Candidatus Coprenecus avistercoris</name>
    <dbReference type="NCBI Taxonomy" id="2840730"/>
    <lineage>
        <taxon>Bacteria</taxon>
        <taxon>Pseudomonadati</taxon>
        <taxon>Bacteroidota</taxon>
        <taxon>Bacteroidia</taxon>
        <taxon>Bacteroidales</taxon>
        <taxon>Rikenellaceae</taxon>
        <taxon>Rikenellaceae incertae sedis</taxon>
        <taxon>Candidatus Coprenecus</taxon>
    </lineage>
</organism>
<dbReference type="Gene3D" id="3.10.290.10">
    <property type="entry name" value="RNA-binding S4 domain"/>
    <property type="match status" value="1"/>
</dbReference>
<dbReference type="SUPFAM" id="SSF55174">
    <property type="entry name" value="Alpha-L RNA-binding motif"/>
    <property type="match status" value="1"/>
</dbReference>
<dbReference type="Proteomes" id="UP000886744">
    <property type="component" value="Unassembled WGS sequence"/>
</dbReference>
<feature type="compositionally biased region" description="Basic and acidic residues" evidence="5">
    <location>
        <begin position="115"/>
        <end position="127"/>
    </location>
</feature>
<evidence type="ECO:0000259" key="6">
    <source>
        <dbReference type="SMART" id="SM00363"/>
    </source>
</evidence>
<feature type="domain" description="RNA-binding S4" evidence="6">
    <location>
        <begin position="5"/>
        <end position="66"/>
    </location>
</feature>
<comment type="caution">
    <text evidence="7">The sequence shown here is derived from an EMBL/GenBank/DDBJ whole genome shotgun (WGS) entry which is preliminary data.</text>
</comment>
<proteinExistence type="inferred from homology"/>
<dbReference type="GO" id="GO:0003677">
    <property type="term" value="F:DNA binding"/>
    <property type="evidence" value="ECO:0007669"/>
    <property type="project" value="UniProtKB-KW"/>
</dbReference>
<evidence type="ECO:0000256" key="1">
    <source>
        <dbReference type="ARBA" id="ARBA00008396"/>
    </source>
</evidence>
<dbReference type="GO" id="GO:0034605">
    <property type="term" value="P:cellular response to heat"/>
    <property type="evidence" value="ECO:0007669"/>
    <property type="project" value="InterPro"/>
</dbReference>
<dbReference type="InterPro" id="IPR025708">
    <property type="entry name" value="HSP15"/>
</dbReference>